<sequence>MSASGYSVLGSGSGSSSVVADEENDDLAGSPFILLHSAAEADRHGRTRSPSVRVGGVSPVGWLFRNNGDGSPDNHGQEDSIASFFDPDSQRADGILQGSGLWSGHEDVNNTAAPLLQGIGGVFGGSTSTLEPADGDDRTAFKAGIVRSRSRSRSRDEGGEDGAVVCSGGDAEHDSDGNAISDAGDDEGGALGLLSSLDEMTLQSIPPALVQLLQQLEEERDELAGRLLESDAELSALRASYQQLSQSHASSQNWLNQLLAQQLEAHERRQRLRSRKSSRSCAAAAAPSSPPHPAAEAVATALGGAGRGGHALVDKSEEEELAGEQDVTGELETVEVDFDGEEGREAEDEALGLSADKEVLQEGEEMHTSALTTAGDAEGSSGGGDGGGVVLNVRDDQKQQQDLLPIGPLDDTAGGVFGCDDSDSGCDVEAAASLNPSSNTPDGQIASAAAAGAGEIADAPEPATAAMATTTAVEVEIAAHPKPTAPCVCGLTERTLTAAAHEEKECVEGKVENQHLPIGTLRRRRQQPQLQQRQQPPTRVRQHENGRQPAAVASTRRPGAARAGVRVPGLSMPLSRSAVSLALLAAVLLLTAGSVLVHRTIVLFMSSGSGSGTNRVANPPPMNPLKGTQATAGLPRAPGGVAALELEPSTYWENLNNGGDGVGKIPTAVATAAALAAATARADNPSSGGVYHSGDPVDPSVTDLDAVFEGPERDLSLSVTTVSTVADADGDADGRMAGFQGGEGEGQFDMAAPRGRRLPGAGGEQQGRSEARPADDTDANADADGDRFRYITVTAASACSVVEGPDGGGDGDGMATVAVAATTTAVAVATTAVAATAAVAVARGVEDVADTAVTLPAVAAAPPALPLPPPPPLPAPPPPRLPAPATGAMPVMGQQTAPAHQPGCAALHRLSEVFCYDDSKENLELDPDSAPGHRIKQNGGQSRETHKGRRRGGDASGSGSGSSGFSGGPDAVCHALASARPGVPSAVRPRASSLRSAMTVLEGRWQRLVEEVKSRAKSQPSVSARRCNEWRHGRRQDGDSRCRGGNVNEEKDVDKAQQRAQAAASQAVAAWVSSHWLPYLQPLVEAVTGDQELPEFIEAAHRAVILASRWCSEAGYDLSHNLTAKLQQRLDAALADVAATAAVHVDSSYTGGAAAAEVALAEAGQCLSWQLDQVQDELECRQKCSPRARLLAALRSLGLHTTFLERKLDGLDLDFDLDLDLNLDLDRTFEPLRNARSVLMDWLRFVSAAAANLNQDTAWEPVRQAARGGAAAAAAAGRRAARAAAAGAAEISAAAVRSGLSSVADLGGHWADLARVGQQMGSEVRKMAAAAAEVAAKVGGDAWASSTTRSAPLQNLMLALRRSYKQQWSAIGCSCRSSYKAAAAAAQASGKAAAYSANGTEVEASCASGFEAMMNGVKLAVDGADTMDAFDESGDPWVSGRRQEARHDGDCQRQSSQGGWTGSECDVNRSDSKWRTAAAASAAACSGHGCSSRRRHVEDRVLDAVSTAVRRYSKSLEDVQRTVSAMRKECRSLAEGVRSFRQQLQQQ</sequence>
<accession>A0A8J4GJW3</accession>
<feature type="region of interest" description="Disordered" evidence="1">
    <location>
        <begin position="269"/>
        <end position="295"/>
    </location>
</feature>
<dbReference type="EMBL" id="BNCQ01000027">
    <property type="protein sequence ID" value="GIM08555.1"/>
    <property type="molecule type" value="Genomic_DNA"/>
</dbReference>
<organism evidence="2 3">
    <name type="scientific">Volvox reticuliferus</name>
    <dbReference type="NCBI Taxonomy" id="1737510"/>
    <lineage>
        <taxon>Eukaryota</taxon>
        <taxon>Viridiplantae</taxon>
        <taxon>Chlorophyta</taxon>
        <taxon>core chlorophytes</taxon>
        <taxon>Chlorophyceae</taxon>
        <taxon>CS clade</taxon>
        <taxon>Chlamydomonadales</taxon>
        <taxon>Volvocaceae</taxon>
        <taxon>Volvox</taxon>
    </lineage>
</organism>
<feature type="compositionally biased region" description="Pro residues" evidence="1">
    <location>
        <begin position="868"/>
        <end position="882"/>
    </location>
</feature>
<name>A0A8J4GJW3_9CHLO</name>
<proteinExistence type="predicted"/>
<feature type="compositionally biased region" description="Low complexity" evidence="1">
    <location>
        <begin position="527"/>
        <end position="539"/>
    </location>
</feature>
<feature type="region of interest" description="Disordered" evidence="1">
    <location>
        <begin position="1432"/>
        <end position="1465"/>
    </location>
</feature>
<gene>
    <name evidence="2" type="ORF">Vretimale_12577</name>
</gene>
<evidence type="ECO:0000313" key="2">
    <source>
        <dbReference type="EMBL" id="GIM08555.1"/>
    </source>
</evidence>
<feature type="region of interest" description="Disordered" evidence="1">
    <location>
        <begin position="728"/>
        <end position="783"/>
    </location>
</feature>
<feature type="region of interest" description="Disordered" evidence="1">
    <location>
        <begin position="127"/>
        <end position="184"/>
    </location>
</feature>
<reference evidence="2" key="1">
    <citation type="journal article" date="2021" name="Proc. Natl. Acad. Sci. U.S.A.">
        <title>Three genomes in the algal genus Volvox reveal the fate of a haploid sex-determining region after a transition to homothallism.</title>
        <authorList>
            <person name="Yamamoto K."/>
            <person name="Hamaji T."/>
            <person name="Kawai-Toyooka H."/>
            <person name="Matsuzaki R."/>
            <person name="Takahashi F."/>
            <person name="Nishimura Y."/>
            <person name="Kawachi M."/>
            <person name="Noguchi H."/>
            <person name="Minakuchi Y."/>
            <person name="Umen J.G."/>
            <person name="Toyoda A."/>
            <person name="Nozaki H."/>
        </authorList>
    </citation>
    <scope>NUCLEOTIDE SEQUENCE</scope>
    <source>
        <strain evidence="2">NIES-3785</strain>
    </source>
</reference>
<feature type="region of interest" description="Disordered" evidence="1">
    <location>
        <begin position="923"/>
        <end position="967"/>
    </location>
</feature>
<feature type="compositionally biased region" description="Basic and acidic residues" evidence="1">
    <location>
        <begin position="1026"/>
        <end position="1047"/>
    </location>
</feature>
<feature type="region of interest" description="Disordered" evidence="1">
    <location>
        <begin position="1015"/>
        <end position="1047"/>
    </location>
</feature>
<feature type="region of interest" description="Disordered" evidence="1">
    <location>
        <begin position="517"/>
        <end position="564"/>
    </location>
</feature>
<comment type="caution">
    <text evidence="2">The sequence shown here is derived from an EMBL/GenBank/DDBJ whole genome shotgun (WGS) entry which is preliminary data.</text>
</comment>
<evidence type="ECO:0000256" key="1">
    <source>
        <dbReference type="SAM" id="MobiDB-lite"/>
    </source>
</evidence>
<protein>
    <submittedName>
        <fullName evidence="2">Uncharacterized protein</fullName>
    </submittedName>
</protein>
<dbReference type="Proteomes" id="UP000722791">
    <property type="component" value="Unassembled WGS sequence"/>
</dbReference>
<feature type="compositionally biased region" description="Basic residues" evidence="1">
    <location>
        <begin position="269"/>
        <end position="278"/>
    </location>
</feature>
<feature type="region of interest" description="Disordered" evidence="1">
    <location>
        <begin position="1"/>
        <end position="23"/>
    </location>
</feature>
<evidence type="ECO:0000313" key="3">
    <source>
        <dbReference type="Proteomes" id="UP000722791"/>
    </source>
</evidence>
<feature type="compositionally biased region" description="Gly residues" evidence="1">
    <location>
        <begin position="954"/>
        <end position="967"/>
    </location>
</feature>
<feature type="region of interest" description="Disordered" evidence="1">
    <location>
        <begin position="868"/>
        <end position="900"/>
    </location>
</feature>
<feature type="region of interest" description="Disordered" evidence="1">
    <location>
        <begin position="63"/>
        <end position="89"/>
    </location>
</feature>
<feature type="compositionally biased region" description="Low complexity" evidence="1">
    <location>
        <begin position="1"/>
        <end position="19"/>
    </location>
</feature>
<feature type="compositionally biased region" description="Basic and acidic residues" evidence="1">
    <location>
        <begin position="1441"/>
        <end position="1451"/>
    </location>
</feature>
<feature type="region of interest" description="Disordered" evidence="1">
    <location>
        <begin position="317"/>
        <end position="350"/>
    </location>
</feature>